<dbReference type="Gene3D" id="3.40.710.10">
    <property type="entry name" value="DD-peptidase/beta-lactamase superfamily"/>
    <property type="match status" value="1"/>
</dbReference>
<dbReference type="SUPFAM" id="SSF56601">
    <property type="entry name" value="beta-lactamase/transpeptidase-like"/>
    <property type="match status" value="1"/>
</dbReference>
<dbReference type="OrthoDB" id="9793489at2"/>
<proteinExistence type="predicted"/>
<dbReference type="STRING" id="1563681.BFP71_03260"/>
<comment type="subcellular location">
    <subcellularLocation>
        <location evidence="1">Membrane</location>
    </subcellularLocation>
</comment>
<dbReference type="Pfam" id="PF00144">
    <property type="entry name" value="Beta-lactamase"/>
    <property type="match status" value="1"/>
</dbReference>
<dbReference type="GO" id="GO:0016020">
    <property type="term" value="C:membrane"/>
    <property type="evidence" value="ECO:0007669"/>
    <property type="project" value="UniProtKB-SubCell"/>
</dbReference>
<sequence>MKQILLIPLIAILSFTSHEGHSQSEIDNVSNLESYLNSQKFSGAVLTIDSQGKELRAAAGFSDFDNTQAIDLNAKFKIASITKLFTTVMVMQLIDEGKLTLDTKVGDVLTNSEITNANKISIKHLLQHTSGLRKESRTSFLSSFSADEMIGKFASKKASFQPGKDIRYNNIDFIVAGKIIEVLTGKSFTENLNQRILDPVGLKNTGLLTSNDLPTDVTSSFQIQKGTKKEEFKIHIENFGAAGSMYSTIQDLVSFTKALKSELLLSDSAKASLFNSNPKLGYVALGCWTFNSPFIANSPKILERRGGILGSTSVIMTSLDGPETLIVLSNTDGFNPDTFGQADNMKEYLFKQLFTANH</sequence>
<evidence type="ECO:0000256" key="1">
    <source>
        <dbReference type="ARBA" id="ARBA00004370"/>
    </source>
</evidence>
<name>A0A1E5T5S2_9BACT</name>
<evidence type="ECO:0000256" key="2">
    <source>
        <dbReference type="ARBA" id="ARBA00023136"/>
    </source>
</evidence>
<evidence type="ECO:0000313" key="4">
    <source>
        <dbReference type="EMBL" id="OEK06696.1"/>
    </source>
</evidence>
<feature type="domain" description="Beta-lactamase-related" evidence="3">
    <location>
        <begin position="32"/>
        <end position="348"/>
    </location>
</feature>
<comment type="caution">
    <text evidence="4">The sequence shown here is derived from an EMBL/GenBank/DDBJ whole genome shotgun (WGS) entry which is preliminary data.</text>
</comment>
<dbReference type="InterPro" id="IPR012338">
    <property type="entry name" value="Beta-lactam/transpept-like"/>
</dbReference>
<dbReference type="EMBL" id="MDGQ01000003">
    <property type="protein sequence ID" value="OEK06696.1"/>
    <property type="molecule type" value="Genomic_DNA"/>
</dbReference>
<dbReference type="InterPro" id="IPR001466">
    <property type="entry name" value="Beta-lactam-related"/>
</dbReference>
<dbReference type="InterPro" id="IPR050491">
    <property type="entry name" value="AmpC-like"/>
</dbReference>
<dbReference type="PANTHER" id="PTHR46825:SF11">
    <property type="entry name" value="PENICILLIN-BINDING PROTEIN 4"/>
    <property type="match status" value="1"/>
</dbReference>
<accession>A0A1E5T5S2</accession>
<dbReference type="RefSeq" id="WP_069834008.1">
    <property type="nucleotide sequence ID" value="NZ_MDGQ01000003.1"/>
</dbReference>
<dbReference type="PANTHER" id="PTHR46825">
    <property type="entry name" value="D-ALANYL-D-ALANINE-CARBOXYPEPTIDASE/ENDOPEPTIDASE AMPH"/>
    <property type="match status" value="1"/>
</dbReference>
<reference evidence="4 5" key="1">
    <citation type="submission" date="2016-08" db="EMBL/GenBank/DDBJ databases">
        <title>Draft genome of Fabibacter sp. strain SK-8.</title>
        <authorList>
            <person name="Wong S.-K."/>
            <person name="Hamasaki K."/>
            <person name="Yoshizawa S."/>
        </authorList>
    </citation>
    <scope>NUCLEOTIDE SEQUENCE [LARGE SCALE GENOMIC DNA]</scope>
    <source>
        <strain evidence="4 5">SK-8</strain>
    </source>
</reference>
<dbReference type="AlphaFoldDB" id="A0A1E5T5S2"/>
<protein>
    <recommendedName>
        <fullName evidence="3">Beta-lactamase-related domain-containing protein</fullName>
    </recommendedName>
</protein>
<keyword evidence="2" id="KW-0472">Membrane</keyword>
<evidence type="ECO:0000259" key="3">
    <source>
        <dbReference type="Pfam" id="PF00144"/>
    </source>
</evidence>
<evidence type="ECO:0000313" key="5">
    <source>
        <dbReference type="Proteomes" id="UP000095552"/>
    </source>
</evidence>
<organism evidence="4 5">
    <name type="scientific">Roseivirga misakiensis</name>
    <dbReference type="NCBI Taxonomy" id="1563681"/>
    <lineage>
        <taxon>Bacteria</taxon>
        <taxon>Pseudomonadati</taxon>
        <taxon>Bacteroidota</taxon>
        <taxon>Cytophagia</taxon>
        <taxon>Cytophagales</taxon>
        <taxon>Roseivirgaceae</taxon>
        <taxon>Roseivirga</taxon>
    </lineage>
</organism>
<keyword evidence="5" id="KW-1185">Reference proteome</keyword>
<gene>
    <name evidence="4" type="ORF">BFP71_03260</name>
</gene>
<dbReference type="Proteomes" id="UP000095552">
    <property type="component" value="Unassembled WGS sequence"/>
</dbReference>